<evidence type="ECO:0000256" key="1">
    <source>
        <dbReference type="PIRSR" id="PIRSR611757-1"/>
    </source>
</evidence>
<reference evidence="5 6" key="1">
    <citation type="submission" date="2021-03" db="EMBL/GenBank/DDBJ databases">
        <title>Lysobacter sp. nov. isolated from soil of gangwondo yeongwol, south Korea.</title>
        <authorList>
            <person name="Kim K.R."/>
            <person name="Kim K.H."/>
            <person name="Jeon C.O."/>
        </authorList>
    </citation>
    <scope>NUCLEOTIDE SEQUENCE [LARGE SCALE GENOMIC DNA]</scope>
    <source>
        <strain evidence="5 6">R19</strain>
    </source>
</reference>
<dbReference type="AlphaFoldDB" id="A0A974XZV9"/>
<dbReference type="EMBL" id="CP071518">
    <property type="protein sequence ID" value="QSX78749.1"/>
    <property type="molecule type" value="Genomic_DNA"/>
</dbReference>
<dbReference type="InterPro" id="IPR023346">
    <property type="entry name" value="Lysozyme-like_dom_sf"/>
</dbReference>
<feature type="active site" evidence="1">
    <location>
        <position position="169"/>
    </location>
</feature>
<dbReference type="Proteomes" id="UP000639274">
    <property type="component" value="Chromosome"/>
</dbReference>
<feature type="chain" id="PRO_5037422884" evidence="3">
    <location>
        <begin position="27"/>
        <end position="421"/>
    </location>
</feature>
<evidence type="ECO:0000259" key="4">
    <source>
        <dbReference type="Pfam" id="PF13406"/>
    </source>
</evidence>
<name>A0A974XZV9_9GAMM</name>
<accession>A0A974XZV9</accession>
<evidence type="ECO:0000313" key="5">
    <source>
        <dbReference type="EMBL" id="QSX78749.1"/>
    </source>
</evidence>
<dbReference type="Gene3D" id="1.10.8.350">
    <property type="entry name" value="Bacterial muramidase"/>
    <property type="match status" value="1"/>
</dbReference>
<dbReference type="FunFam" id="1.10.8.350:FF:000001">
    <property type="entry name" value="Lytic murein transglycosylase B"/>
    <property type="match status" value="1"/>
</dbReference>
<dbReference type="PANTHER" id="PTHR30163">
    <property type="entry name" value="MEMBRANE-BOUND LYTIC MUREIN TRANSGLYCOSYLASE B"/>
    <property type="match status" value="1"/>
</dbReference>
<evidence type="ECO:0000313" key="6">
    <source>
        <dbReference type="Proteomes" id="UP000639274"/>
    </source>
</evidence>
<dbReference type="GO" id="GO:0008933">
    <property type="term" value="F:peptidoglycan lytic transglycosylase activity"/>
    <property type="evidence" value="ECO:0007669"/>
    <property type="project" value="TreeGrafter"/>
</dbReference>
<sequence>MSRSPIHVRARNTLPLALALALGACATQKPPAPRAAAAPPATPAVTPAPAAPVPASTGPITVTTPLPAPRHPTAEVRARFVREAVAKYGLDPAQVESVLARAQLRESTVTAMARPAEAKPWRDYRPIFVTPQRIEGGRAFLAQHRDALAKVEAQYGVPAEIIVAILGVETSWGRNTGNAPVLDALYTLAFNYPRTNLPDKIERENQREAFFRDELAQLVALGRDTGMDVATLTGSYAGAMGWGQFMPSSYRLYAVDGDGDGKRDLFTDLDDVFASVANYFVRKGGWERGRPVMVRADYVPGTLALVDSKGEPIHDLATLAQAGYKPQSPLPPGITGAPIVLDGVSGNEHWLTFRNFRAIWSYNNSIRYATAVYQLAEAIAGREVAGAPEESTDASASGSAGVPPGIPAGIPASPAPGPAGA</sequence>
<feature type="domain" description="Transglycosylase SLT" evidence="4">
    <location>
        <begin position="78"/>
        <end position="377"/>
    </location>
</feature>
<keyword evidence="3" id="KW-0732">Signal</keyword>
<dbReference type="InterPro" id="IPR011757">
    <property type="entry name" value="Lytic_transglycosylase_MltB"/>
</dbReference>
<dbReference type="GO" id="GO:0009253">
    <property type="term" value="P:peptidoglycan catabolic process"/>
    <property type="evidence" value="ECO:0007669"/>
    <property type="project" value="TreeGrafter"/>
</dbReference>
<dbReference type="KEGG" id="lsf:I8J32_002080"/>
<feature type="signal peptide" evidence="3">
    <location>
        <begin position="1"/>
        <end position="26"/>
    </location>
</feature>
<dbReference type="PANTHER" id="PTHR30163:SF9">
    <property type="entry name" value="MEMBRANE-BOUND LYTIC MUREIN TRANSGLYCOSYLASE B"/>
    <property type="match status" value="1"/>
</dbReference>
<feature type="region of interest" description="Disordered" evidence="2">
    <location>
        <begin position="30"/>
        <end position="69"/>
    </location>
</feature>
<dbReference type="Pfam" id="PF13406">
    <property type="entry name" value="SLT_2"/>
    <property type="match status" value="1"/>
</dbReference>
<keyword evidence="6" id="KW-1185">Reference proteome</keyword>
<feature type="compositionally biased region" description="Low complexity" evidence="2">
    <location>
        <begin position="34"/>
        <end position="48"/>
    </location>
</feature>
<gene>
    <name evidence="5" type="primary">mltB</name>
    <name evidence="5" type="ORF">I8J32_002080</name>
</gene>
<dbReference type="PROSITE" id="PS51257">
    <property type="entry name" value="PROKAR_LIPOPROTEIN"/>
    <property type="match status" value="1"/>
</dbReference>
<proteinExistence type="predicted"/>
<evidence type="ECO:0000256" key="3">
    <source>
        <dbReference type="SAM" id="SignalP"/>
    </source>
</evidence>
<dbReference type="CDD" id="cd13399">
    <property type="entry name" value="Slt35-like"/>
    <property type="match status" value="1"/>
</dbReference>
<evidence type="ECO:0000256" key="2">
    <source>
        <dbReference type="SAM" id="MobiDB-lite"/>
    </source>
</evidence>
<dbReference type="Gene3D" id="1.10.530.10">
    <property type="match status" value="1"/>
</dbReference>
<dbReference type="InterPro" id="IPR031304">
    <property type="entry name" value="SLT_2"/>
</dbReference>
<protein>
    <submittedName>
        <fullName evidence="5">Lytic murein transglycosylase B</fullName>
    </submittedName>
</protein>
<feature type="compositionally biased region" description="Low complexity" evidence="2">
    <location>
        <begin position="394"/>
        <end position="412"/>
    </location>
</feature>
<feature type="region of interest" description="Disordered" evidence="2">
    <location>
        <begin position="386"/>
        <end position="421"/>
    </location>
</feature>
<organism evidence="5 6">
    <name type="scientific">Agrilutibacter solisilvae</name>
    <dbReference type="NCBI Taxonomy" id="2763317"/>
    <lineage>
        <taxon>Bacteria</taxon>
        <taxon>Pseudomonadati</taxon>
        <taxon>Pseudomonadota</taxon>
        <taxon>Gammaproteobacteria</taxon>
        <taxon>Lysobacterales</taxon>
        <taxon>Lysobacteraceae</taxon>
        <taxon>Agrilutibacter</taxon>
    </lineage>
</organism>
<dbReference type="NCBIfam" id="TIGR02282">
    <property type="entry name" value="MltB"/>
    <property type="match status" value="1"/>
</dbReference>
<dbReference type="SUPFAM" id="SSF53955">
    <property type="entry name" value="Lysozyme-like"/>
    <property type="match status" value="1"/>
</dbReference>
<dbReference type="InterPro" id="IPR043426">
    <property type="entry name" value="MltB-like"/>
</dbReference>